<keyword evidence="10 12" id="KW-0407">Ion channel</keyword>
<keyword evidence="7 14" id="KW-1133">Transmembrane helix</keyword>
<keyword evidence="4 12" id="KW-0107">Calcium channel</keyword>
<evidence type="ECO:0000313" key="16">
    <source>
        <dbReference type="EMBL" id="CAD8715675.1"/>
    </source>
</evidence>
<evidence type="ECO:0000256" key="9">
    <source>
        <dbReference type="ARBA" id="ARBA00023180"/>
    </source>
</evidence>
<evidence type="ECO:0000256" key="10">
    <source>
        <dbReference type="ARBA" id="ARBA00023303"/>
    </source>
</evidence>
<dbReference type="PRINTS" id="PR01433">
    <property type="entry name" value="POLYCYSTIN2"/>
</dbReference>
<keyword evidence="12" id="KW-0406">Ion transport</keyword>
<reference evidence="16" key="1">
    <citation type="submission" date="2021-01" db="EMBL/GenBank/DDBJ databases">
        <authorList>
            <person name="Corre E."/>
            <person name="Pelletier E."/>
            <person name="Niang G."/>
            <person name="Scheremetjew M."/>
            <person name="Finn R."/>
            <person name="Kale V."/>
            <person name="Holt S."/>
            <person name="Cochrane G."/>
            <person name="Meng A."/>
            <person name="Brown T."/>
            <person name="Cohen L."/>
        </authorList>
    </citation>
    <scope>NUCLEOTIDE SEQUENCE</scope>
    <source>
        <strain evidence="16">SL-175</strain>
    </source>
</reference>
<dbReference type="InterPro" id="IPR002048">
    <property type="entry name" value="EF_hand_dom"/>
</dbReference>
<dbReference type="PROSITE" id="PS50222">
    <property type="entry name" value="EF_HAND_2"/>
    <property type="match status" value="1"/>
</dbReference>
<evidence type="ECO:0000256" key="11">
    <source>
        <dbReference type="ARBA" id="ARBA00023329"/>
    </source>
</evidence>
<keyword evidence="12" id="KW-0813">Transport</keyword>
<evidence type="ECO:0000259" key="15">
    <source>
        <dbReference type="PROSITE" id="PS50222"/>
    </source>
</evidence>
<name>A0A7S0XD63_9CHLO</name>
<keyword evidence="11" id="KW-0968">Cytoplasmic vesicle</keyword>
<comment type="similarity">
    <text evidence="3">Belongs to the polycystin family.</text>
</comment>
<evidence type="ECO:0000256" key="7">
    <source>
        <dbReference type="ARBA" id="ARBA00022989"/>
    </source>
</evidence>
<dbReference type="GO" id="GO:0005886">
    <property type="term" value="C:plasma membrane"/>
    <property type="evidence" value="ECO:0007669"/>
    <property type="project" value="UniProtKB-SubCell"/>
</dbReference>
<evidence type="ECO:0000256" key="6">
    <source>
        <dbReference type="ARBA" id="ARBA00022837"/>
    </source>
</evidence>
<dbReference type="SUPFAM" id="SSF81324">
    <property type="entry name" value="Voltage-gated potassium channels"/>
    <property type="match status" value="1"/>
</dbReference>
<keyword evidence="5 14" id="KW-0812">Transmembrane</keyword>
<evidence type="ECO:0000256" key="12">
    <source>
        <dbReference type="PIRSR" id="PIRSR603915-1"/>
    </source>
</evidence>
<dbReference type="InterPro" id="IPR003915">
    <property type="entry name" value="PKD_2"/>
</dbReference>
<sequence>MGCFSVVRDMVNWFRHSKDAKEFSTYIVFVVIFSIIAFAGTPGDIQYHLNGYARSSLNLDDENVGVASVSDAASLDVWMREALPEMMFPQETYDGAPLDSVQRLYLVGEGRGMGAVRVRNVRGPFRTCDTPMWLTEVNGRVVNCSAPVGIRNYVTTNYGQSDAYGNLPDGINFTKPWSFQSRGELNTTFFAHVGQYGTYPQDGFNLDVIPNVSPDVLADKVQQCRPLLERSILACMRNQSVEFDPAASPPPPVVVVPAPPPLQLGSADTAGMVLTSASTGIGAFIMEVNKTFELGEGKTTDSYTFKIHNPGKVRLSWRFDAAAVALLTNTSWIVGAPALVSGNVDPSLVVGDPQSTTTGTEVTINVQTGAGYTRLPGSSASAMGAGNPANVTLFLRSVDNAALVATVTLSMTYKLTSNVTAANGTASVGGNTTNATAAAPGGRKLLQAATPTSTPAPSVGPTINPPPPAANPGRCTEGTGSIDLDNLPAALDLSRCGMDLDKDRECEFPYVGFHHMLNLSRADSCGECKCKSEIDAGCLATCSAAKIYSAQADLLRKYAWLDRQTRAVIVDFTVLHMNSNLFQTIRILFEFPSYGGIMPKTSVTTFRLYRYATTHDIIIMGLEIVFCIMILYYTIEELLEFRKNKLAYLSDPWNIMDWINLIIFYVVIGLRVGSLVYTAGFDYNAVTVQYIDFQPIGFALSQELNVVAINFFLMYFKVFKYLSKVPRMDSMLLTVSTCSFDLFLFGIMFSIIMFGFSAAFYLVFGPYLAEYRTLATTFSTLFRILLGDFSYSDLVDQNSVMAGLLFFSFILVGFMLLMNMLLAIVCDSFADVKGNQTEEDLNYFYNLRDRLTSKAKELFSRNKQLNAITAALKAGDGNMDNLVDENELAKALKHNPKAYEILKSTGAKELLKKYDVDGDGVLDPREMTKILKDIAEKEVETMMELKTNEEAQLGASRSIKEGIARGAPESRYQSGSYGGVGSEVDLTAVNERLDKVEGQIKEMSRNVAKKLALMIDLMMSMSDQITNVQAAPAFNMGGNAIVPGRM</sequence>
<proteinExistence type="inferred from homology"/>
<dbReference type="CDD" id="cd00051">
    <property type="entry name" value="EFh"/>
    <property type="match status" value="1"/>
</dbReference>
<dbReference type="Gene3D" id="1.10.238.10">
    <property type="entry name" value="EF-hand"/>
    <property type="match status" value="1"/>
</dbReference>
<dbReference type="GO" id="GO:0031410">
    <property type="term" value="C:cytoplasmic vesicle"/>
    <property type="evidence" value="ECO:0007669"/>
    <property type="project" value="UniProtKB-SubCell"/>
</dbReference>
<feature type="transmembrane region" description="Helical" evidence="14">
    <location>
        <begin position="23"/>
        <end position="40"/>
    </location>
</feature>
<evidence type="ECO:0000256" key="1">
    <source>
        <dbReference type="ARBA" id="ARBA00004541"/>
    </source>
</evidence>
<feature type="region of interest" description="Disordered" evidence="13">
    <location>
        <begin position="449"/>
        <end position="473"/>
    </location>
</feature>
<feature type="binding site" evidence="12">
    <location>
        <position position="919"/>
    </location>
    <ligand>
        <name>Ca(2+)</name>
        <dbReference type="ChEBI" id="CHEBI:29108"/>
        <label>2</label>
    </ligand>
</feature>
<evidence type="ECO:0000256" key="4">
    <source>
        <dbReference type="ARBA" id="ARBA00022673"/>
    </source>
</evidence>
<dbReference type="GO" id="GO:0005262">
    <property type="term" value="F:calcium channel activity"/>
    <property type="evidence" value="ECO:0007669"/>
    <property type="project" value="UniProtKB-KW"/>
</dbReference>
<dbReference type="InterPro" id="IPR018247">
    <property type="entry name" value="EF_Hand_1_Ca_BS"/>
</dbReference>
<feature type="transmembrane region" description="Helical" evidence="14">
    <location>
        <begin position="655"/>
        <end position="676"/>
    </location>
</feature>
<dbReference type="Pfam" id="PF08016">
    <property type="entry name" value="PKD_channel"/>
    <property type="match status" value="1"/>
</dbReference>
<protein>
    <recommendedName>
        <fullName evidence="15">EF-hand domain-containing protein</fullName>
    </recommendedName>
</protein>
<evidence type="ECO:0000256" key="2">
    <source>
        <dbReference type="ARBA" id="ARBA00004651"/>
    </source>
</evidence>
<dbReference type="InterPro" id="IPR046791">
    <property type="entry name" value="Polycystin_dom"/>
</dbReference>
<comment type="subcellular location">
    <subcellularLocation>
        <location evidence="2">Cell membrane</location>
        <topology evidence="2">Multi-pass membrane protein</topology>
    </subcellularLocation>
    <subcellularLocation>
        <location evidence="1">Cytoplasmic vesicle</location>
    </subcellularLocation>
</comment>
<feature type="transmembrane region" description="Helical" evidence="14">
    <location>
        <begin position="696"/>
        <end position="719"/>
    </location>
</feature>
<keyword evidence="8 14" id="KW-0472">Membrane</keyword>
<feature type="transmembrane region" description="Helical" evidence="14">
    <location>
        <begin position="740"/>
        <end position="764"/>
    </location>
</feature>
<dbReference type="Gene3D" id="1.10.287.70">
    <property type="match status" value="1"/>
</dbReference>
<dbReference type="PROSITE" id="PS00018">
    <property type="entry name" value="EF_HAND_1"/>
    <property type="match status" value="2"/>
</dbReference>
<evidence type="ECO:0000256" key="5">
    <source>
        <dbReference type="ARBA" id="ARBA00022692"/>
    </source>
</evidence>
<evidence type="ECO:0000256" key="3">
    <source>
        <dbReference type="ARBA" id="ARBA00007200"/>
    </source>
</evidence>
<feature type="domain" description="EF-hand" evidence="15">
    <location>
        <begin position="902"/>
        <end position="937"/>
    </location>
</feature>
<keyword evidence="6 12" id="KW-0106">Calcium</keyword>
<gene>
    <name evidence="16" type="ORF">MANT1106_LOCUS16897</name>
</gene>
<feature type="transmembrane region" description="Helical" evidence="14">
    <location>
        <begin position="617"/>
        <end position="635"/>
    </location>
</feature>
<feature type="binding site" evidence="12">
    <location>
        <position position="926"/>
    </location>
    <ligand>
        <name>Ca(2+)</name>
        <dbReference type="ChEBI" id="CHEBI:29108"/>
        <label>2</label>
    </ligand>
</feature>
<dbReference type="PANTHER" id="PTHR10877">
    <property type="entry name" value="POLYCYSTIN FAMILY MEMBER"/>
    <property type="match status" value="1"/>
</dbReference>
<dbReference type="SUPFAM" id="SSF47473">
    <property type="entry name" value="EF-hand"/>
    <property type="match status" value="1"/>
</dbReference>
<organism evidence="16">
    <name type="scientific">Mantoniella antarctica</name>
    <dbReference type="NCBI Taxonomy" id="81844"/>
    <lineage>
        <taxon>Eukaryota</taxon>
        <taxon>Viridiplantae</taxon>
        <taxon>Chlorophyta</taxon>
        <taxon>Mamiellophyceae</taxon>
        <taxon>Mamiellales</taxon>
        <taxon>Mamiellaceae</taxon>
        <taxon>Mantoniella</taxon>
    </lineage>
</organism>
<dbReference type="GO" id="GO:0005509">
    <property type="term" value="F:calcium ion binding"/>
    <property type="evidence" value="ECO:0007669"/>
    <property type="project" value="InterPro"/>
</dbReference>
<evidence type="ECO:0000256" key="14">
    <source>
        <dbReference type="SAM" id="Phobius"/>
    </source>
</evidence>
<keyword evidence="9" id="KW-0325">Glycoprotein</keyword>
<keyword evidence="12" id="KW-0109">Calcium transport</keyword>
<accession>A0A7S0XD63</accession>
<keyword evidence="12" id="KW-0479">Metal-binding</keyword>
<dbReference type="GO" id="GO:0050982">
    <property type="term" value="P:detection of mechanical stimulus"/>
    <property type="evidence" value="ECO:0007669"/>
    <property type="project" value="TreeGrafter"/>
</dbReference>
<evidence type="ECO:0000256" key="13">
    <source>
        <dbReference type="SAM" id="MobiDB-lite"/>
    </source>
</evidence>
<dbReference type="Pfam" id="PF20519">
    <property type="entry name" value="Polycystin_dom"/>
    <property type="match status" value="1"/>
</dbReference>
<feature type="binding site" evidence="12">
    <location>
        <position position="917"/>
    </location>
    <ligand>
        <name>Ca(2+)</name>
        <dbReference type="ChEBI" id="CHEBI:29108"/>
        <label>2</label>
    </ligand>
</feature>
<feature type="binding site" evidence="12">
    <location>
        <position position="915"/>
    </location>
    <ligand>
        <name>Ca(2+)</name>
        <dbReference type="ChEBI" id="CHEBI:29108"/>
        <label>2</label>
    </ligand>
</feature>
<dbReference type="PANTHER" id="PTHR10877:SF183">
    <property type="entry name" value="AT14535P-RELATED"/>
    <property type="match status" value="1"/>
</dbReference>
<dbReference type="InterPro" id="IPR011992">
    <property type="entry name" value="EF-hand-dom_pair"/>
</dbReference>
<evidence type="ECO:0000256" key="8">
    <source>
        <dbReference type="ARBA" id="ARBA00023136"/>
    </source>
</evidence>
<dbReference type="AlphaFoldDB" id="A0A7S0XD63"/>
<feature type="transmembrane region" description="Helical" evidence="14">
    <location>
        <begin position="800"/>
        <end position="825"/>
    </location>
</feature>
<dbReference type="EMBL" id="HBFC01028212">
    <property type="protein sequence ID" value="CAD8715675.1"/>
    <property type="molecule type" value="Transcribed_RNA"/>
</dbReference>
<dbReference type="InterPro" id="IPR013122">
    <property type="entry name" value="PKD1_2_channel"/>
</dbReference>
<dbReference type="InterPro" id="IPR051223">
    <property type="entry name" value="Polycystin"/>
</dbReference>